<dbReference type="PANTHER" id="PTHR48079">
    <property type="entry name" value="PROTEIN YEEZ"/>
    <property type="match status" value="1"/>
</dbReference>
<protein>
    <submittedName>
        <fullName evidence="2">SDR family NAD(P)-dependent oxidoreductase</fullName>
    </submittedName>
</protein>
<proteinExistence type="predicted"/>
<dbReference type="Pfam" id="PF13460">
    <property type="entry name" value="NAD_binding_10"/>
    <property type="match status" value="1"/>
</dbReference>
<evidence type="ECO:0000313" key="3">
    <source>
        <dbReference type="Proteomes" id="UP000603602"/>
    </source>
</evidence>
<dbReference type="EMBL" id="JACYTO010000002">
    <property type="protein sequence ID" value="MBD8504386.1"/>
    <property type="molecule type" value="Genomic_DNA"/>
</dbReference>
<sequence>MKRVLIVGAGDVARRATPWLVRRFRVYVLLRDPAAASTWRALGAVPVIADLDDRHSLRRLGGLAEAVLHFAPPPAGGDSDPRTARLLAALARRGSVPRRLVYISTTGVYGDCAGQAVDETRPRRAQTARARRRVDAEDRLRVFGRRNAVRVALLRAPGIYAADRLPLERLRRGDPVLDASEDVHTNHIHADDLARLACAALFRAQGGRAYNAVDDTRMAMGAYFDLAADTFGLPRPPRMSRAEIAARLSPMTLSFMSESRVLSNARILRELRVRLKYPTVREGFRAALAKEKIHPCS</sequence>
<dbReference type="Proteomes" id="UP000603602">
    <property type="component" value="Unassembled WGS sequence"/>
</dbReference>
<keyword evidence="3" id="KW-1185">Reference proteome</keyword>
<dbReference type="InterPro" id="IPR051783">
    <property type="entry name" value="NAD(P)-dependent_oxidoreduct"/>
</dbReference>
<gene>
    <name evidence="2" type="ORF">IFO67_15965</name>
</gene>
<evidence type="ECO:0000313" key="2">
    <source>
        <dbReference type="EMBL" id="MBD8504386.1"/>
    </source>
</evidence>
<dbReference type="RefSeq" id="WP_187719128.1">
    <property type="nucleotide sequence ID" value="NZ_JACTAH010000002.1"/>
</dbReference>
<comment type="caution">
    <text evidence="2">The sequence shown here is derived from an EMBL/GenBank/DDBJ whole genome shotgun (WGS) entry which is preliminary data.</text>
</comment>
<dbReference type="InterPro" id="IPR036291">
    <property type="entry name" value="NAD(P)-bd_dom_sf"/>
</dbReference>
<dbReference type="PANTHER" id="PTHR48079:SF6">
    <property type="entry name" value="NAD(P)-BINDING DOMAIN-CONTAINING PROTEIN-RELATED"/>
    <property type="match status" value="1"/>
</dbReference>
<organism evidence="2 3">
    <name type="scientific">Thauera sedimentorum</name>
    <dbReference type="NCBI Taxonomy" id="2767595"/>
    <lineage>
        <taxon>Bacteria</taxon>
        <taxon>Pseudomonadati</taxon>
        <taxon>Pseudomonadota</taxon>
        <taxon>Betaproteobacteria</taxon>
        <taxon>Rhodocyclales</taxon>
        <taxon>Zoogloeaceae</taxon>
        <taxon>Thauera</taxon>
    </lineage>
</organism>
<accession>A0ABR9BDZ2</accession>
<dbReference type="SUPFAM" id="SSF51735">
    <property type="entry name" value="NAD(P)-binding Rossmann-fold domains"/>
    <property type="match status" value="1"/>
</dbReference>
<name>A0ABR9BDZ2_9RHOO</name>
<evidence type="ECO:0000259" key="1">
    <source>
        <dbReference type="Pfam" id="PF13460"/>
    </source>
</evidence>
<dbReference type="InterPro" id="IPR016040">
    <property type="entry name" value="NAD(P)-bd_dom"/>
</dbReference>
<dbReference type="Gene3D" id="3.40.50.720">
    <property type="entry name" value="NAD(P)-binding Rossmann-like Domain"/>
    <property type="match status" value="1"/>
</dbReference>
<reference evidence="3" key="1">
    <citation type="submission" date="2023-07" db="EMBL/GenBank/DDBJ databases">
        <title>Thauera sp. CAU 1555 isolated from sand of Yaerae Beach.</title>
        <authorList>
            <person name="Kim W."/>
        </authorList>
    </citation>
    <scope>NUCLEOTIDE SEQUENCE [LARGE SCALE GENOMIC DNA]</scope>
    <source>
        <strain evidence="3">CAU 1555</strain>
    </source>
</reference>
<feature type="domain" description="NAD(P)-binding" evidence="1">
    <location>
        <begin position="9"/>
        <end position="201"/>
    </location>
</feature>